<comment type="subunit">
    <text evidence="9">Heterodimer.</text>
</comment>
<dbReference type="PANTHER" id="PTHR10953:SF5">
    <property type="entry name" value="SUMO-ACTIVATING ENZYME SUBUNIT 2"/>
    <property type="match status" value="1"/>
</dbReference>
<dbReference type="Pfam" id="PF10585">
    <property type="entry name" value="UBA_E1_SCCH"/>
    <property type="match status" value="1"/>
</dbReference>
<dbReference type="Gene3D" id="1.10.10.520">
    <property type="entry name" value="Ubiquitin activating enzymes (Uba3). Chain: B, domain 2"/>
    <property type="match status" value="1"/>
</dbReference>
<comment type="similarity">
    <text evidence="2 9">Belongs to the ubiquitin-activating E1 family.</text>
</comment>
<feature type="binding site" evidence="12">
    <location>
        <position position="448"/>
    </location>
    <ligand>
        <name>Zn(2+)</name>
        <dbReference type="ChEBI" id="CHEBI:29105"/>
    </ligand>
</feature>
<dbReference type="GO" id="GO:0019948">
    <property type="term" value="F:SUMO activating enzyme activity"/>
    <property type="evidence" value="ECO:0007669"/>
    <property type="project" value="UniProtKB-UniRule"/>
</dbReference>
<evidence type="ECO:0000256" key="6">
    <source>
        <dbReference type="ARBA" id="ARBA00022833"/>
    </source>
</evidence>
<feature type="compositionally biased region" description="Low complexity" evidence="14">
    <location>
        <begin position="606"/>
        <end position="616"/>
    </location>
</feature>
<dbReference type="EMBL" id="KN824319">
    <property type="protein sequence ID" value="KIM24861.1"/>
    <property type="molecule type" value="Genomic_DNA"/>
</dbReference>
<dbReference type="PROSITE" id="PS00865">
    <property type="entry name" value="UBIQUITIN_ACTIVAT_2"/>
    <property type="match status" value="1"/>
</dbReference>
<dbReference type="InterPro" id="IPR042449">
    <property type="entry name" value="Ub-E1_IAD_1"/>
</dbReference>
<feature type="region of interest" description="Disordered" evidence="14">
    <location>
        <begin position="583"/>
        <end position="624"/>
    </location>
</feature>
<evidence type="ECO:0000256" key="1">
    <source>
        <dbReference type="ARBA" id="ARBA00004718"/>
    </source>
</evidence>
<dbReference type="AlphaFoldDB" id="A0A0C3B004"/>
<feature type="binding site" evidence="12">
    <location>
        <position position="161"/>
    </location>
    <ligand>
        <name>Zn(2+)</name>
        <dbReference type="ChEBI" id="CHEBI:29105"/>
    </ligand>
</feature>
<name>A0A0C3B004_SERVB</name>
<reference evidence="17 18" key="1">
    <citation type="submission" date="2014-04" db="EMBL/GenBank/DDBJ databases">
        <authorList>
            <consortium name="DOE Joint Genome Institute"/>
            <person name="Kuo A."/>
            <person name="Zuccaro A."/>
            <person name="Kohler A."/>
            <person name="Nagy L.G."/>
            <person name="Floudas D."/>
            <person name="Copeland A."/>
            <person name="Barry K.W."/>
            <person name="Cichocki N."/>
            <person name="Veneault-Fourrey C."/>
            <person name="LaButti K."/>
            <person name="Lindquist E.A."/>
            <person name="Lipzen A."/>
            <person name="Lundell T."/>
            <person name="Morin E."/>
            <person name="Murat C."/>
            <person name="Sun H."/>
            <person name="Tunlid A."/>
            <person name="Henrissat B."/>
            <person name="Grigoriev I.V."/>
            <person name="Hibbett D.S."/>
            <person name="Martin F."/>
            <person name="Nordberg H.P."/>
            <person name="Cantor M.N."/>
            <person name="Hua S.X."/>
        </authorList>
    </citation>
    <scope>NUCLEOTIDE SEQUENCE [LARGE SCALE GENOMIC DNA]</scope>
    <source>
        <strain evidence="17 18">MAFF 305830</strain>
    </source>
</reference>
<feature type="binding site" evidence="12">
    <location>
        <position position="164"/>
    </location>
    <ligand>
        <name>Zn(2+)</name>
        <dbReference type="ChEBI" id="CHEBI:29105"/>
    </ligand>
</feature>
<evidence type="ECO:0000256" key="5">
    <source>
        <dbReference type="ARBA" id="ARBA00022786"/>
    </source>
</evidence>
<dbReference type="PANTHER" id="PTHR10953">
    <property type="entry name" value="UBIQUITIN-ACTIVATING ENZYME E1"/>
    <property type="match status" value="1"/>
</dbReference>
<feature type="compositionally biased region" description="Acidic residues" evidence="14">
    <location>
        <begin position="588"/>
        <end position="597"/>
    </location>
</feature>
<evidence type="ECO:0000256" key="12">
    <source>
        <dbReference type="PIRSR" id="PIRSR039133-3"/>
    </source>
</evidence>
<dbReference type="Gene3D" id="3.10.290.20">
    <property type="entry name" value="Ubiquitin-like 2 activating enzyme e1b. Chain: B, domain 3"/>
    <property type="match status" value="1"/>
</dbReference>
<sequence length="637" mass="70234">MRSSQTAALLGQELAQKLKGTRVLVVGSGGIGCELLKNIVLAGFGEITLLDLDTIDLSNLNRQFLFRKKDVKQSKALVAAKTASAFNPSVKITPICANIKDSTFDAQWFAGFNIVMSALDNLDARRHINRMCLAAGIPLIESGTEGYFGQVQPIIQDRTECYECVPKPIQQRTYPVCTIRSTPSQPIHSIVWAKSYLLPQLFGEEENEAELDKAENDGENPNEIAILREEAQAWKQMRAALRSPNATAAKTVFEKAFRSDTQKLLGMDDMWQNRQRPVPLDFDKVAAGTFVLRGQEQVRPTTDMNGSSSNNHASGLRDQRSLTLPESLDLFVSSVERLSARLQRGEEIITFDKDDDDTLDFVTAASNLRSSVYNIPQKNRWDVKEMAGNIIPAIATTNAIIAGLIVLQALQILRGAYDSLVWPYLTAKQNKPITGSQLPPSNLACAACSDTYTVVRCDPSKVTLGELVEKVLEHTTSGEDGEGALEPSEVAVYEAGRLLADPDFESNLEKSLLDLGCERGKFISLVDEDERWNTLTIALCALPENEKSSQLLLSSSRPRLKPKFKVEPPTVVSMDVDRPALKRKYDPEETIVLDDEDGPVRKKVKPNGGPSSSPSKAQRLEEDGLVLLEDEETIVID</sequence>
<comment type="pathway">
    <text evidence="1 9">Protein modification; protein sumoylation.</text>
</comment>
<evidence type="ECO:0000256" key="7">
    <source>
        <dbReference type="ARBA" id="ARBA00022840"/>
    </source>
</evidence>
<evidence type="ECO:0000256" key="13">
    <source>
        <dbReference type="PROSITE-ProRule" id="PRU10132"/>
    </source>
</evidence>
<feature type="binding site" evidence="11">
    <location>
        <begin position="59"/>
        <end position="62"/>
    </location>
    <ligand>
        <name>ATP</name>
        <dbReference type="ChEBI" id="CHEBI:30616"/>
    </ligand>
</feature>
<evidence type="ECO:0000313" key="17">
    <source>
        <dbReference type="EMBL" id="KIM24861.1"/>
    </source>
</evidence>
<dbReference type="PIRSF" id="PIRSF039133">
    <property type="entry name" value="SUMO_E1B"/>
    <property type="match status" value="1"/>
</dbReference>
<dbReference type="PROSITE" id="PS51257">
    <property type="entry name" value="PROKAR_LIPOPROTEIN"/>
    <property type="match status" value="1"/>
</dbReference>
<feature type="domain" description="THIF-type NAD/FAD binding fold" evidence="15">
    <location>
        <begin position="5"/>
        <end position="418"/>
    </location>
</feature>
<evidence type="ECO:0000256" key="8">
    <source>
        <dbReference type="ARBA" id="ARBA00073512"/>
    </source>
</evidence>
<evidence type="ECO:0000256" key="9">
    <source>
        <dbReference type="PIRNR" id="PIRNR039133"/>
    </source>
</evidence>
<keyword evidence="18" id="KW-1185">Reference proteome</keyword>
<keyword evidence="7 9" id="KW-0067">ATP-binding</keyword>
<dbReference type="HOGENOM" id="CLU_013325_7_3_1"/>
<dbReference type="InterPro" id="IPR035985">
    <property type="entry name" value="Ubiquitin-activating_enz"/>
</dbReference>
<feature type="active site" description="Glycyl thioester intermediate" evidence="10 13">
    <location>
        <position position="177"/>
    </location>
</feature>
<evidence type="ECO:0000259" key="15">
    <source>
        <dbReference type="Pfam" id="PF00899"/>
    </source>
</evidence>
<evidence type="ECO:0000313" key="18">
    <source>
        <dbReference type="Proteomes" id="UP000054097"/>
    </source>
</evidence>
<dbReference type="Pfam" id="PF00899">
    <property type="entry name" value="ThiF"/>
    <property type="match status" value="1"/>
</dbReference>
<feature type="binding site" evidence="11">
    <location>
        <position position="51"/>
    </location>
    <ligand>
        <name>ATP</name>
        <dbReference type="ChEBI" id="CHEBI:30616"/>
    </ligand>
</feature>
<reference evidence="18" key="2">
    <citation type="submission" date="2015-01" db="EMBL/GenBank/DDBJ databases">
        <title>Evolutionary Origins and Diversification of the Mycorrhizal Mutualists.</title>
        <authorList>
            <consortium name="DOE Joint Genome Institute"/>
            <consortium name="Mycorrhizal Genomics Consortium"/>
            <person name="Kohler A."/>
            <person name="Kuo A."/>
            <person name="Nagy L.G."/>
            <person name="Floudas D."/>
            <person name="Copeland A."/>
            <person name="Barry K.W."/>
            <person name="Cichocki N."/>
            <person name="Veneault-Fourrey C."/>
            <person name="LaButti K."/>
            <person name="Lindquist E.A."/>
            <person name="Lipzen A."/>
            <person name="Lundell T."/>
            <person name="Morin E."/>
            <person name="Murat C."/>
            <person name="Riley R."/>
            <person name="Ohm R."/>
            <person name="Sun H."/>
            <person name="Tunlid A."/>
            <person name="Henrissat B."/>
            <person name="Grigoriev I.V."/>
            <person name="Hibbett D.S."/>
            <person name="Martin F."/>
        </authorList>
    </citation>
    <scope>NUCLEOTIDE SEQUENCE [LARGE SCALE GENOMIC DNA]</scope>
    <source>
        <strain evidence="18">MAFF 305830</strain>
    </source>
</reference>
<dbReference type="Gene3D" id="3.50.50.80">
    <property type="entry name" value="Ubiquitin-activating enzyme E1, inactive adenylation domain, subdomain 1"/>
    <property type="match status" value="1"/>
</dbReference>
<dbReference type="GO" id="GO:0031510">
    <property type="term" value="C:SUMO activating enzyme complex"/>
    <property type="evidence" value="ECO:0007669"/>
    <property type="project" value="UniProtKB-UniRule"/>
</dbReference>
<feature type="binding site" evidence="11">
    <location>
        <position position="75"/>
    </location>
    <ligand>
        <name>ATP</name>
        <dbReference type="ChEBI" id="CHEBI:30616"/>
    </ligand>
</feature>
<evidence type="ECO:0000256" key="2">
    <source>
        <dbReference type="ARBA" id="ARBA00005673"/>
    </source>
</evidence>
<dbReference type="SUPFAM" id="SSF69572">
    <property type="entry name" value="Activating enzymes of the ubiquitin-like proteins"/>
    <property type="match status" value="1"/>
</dbReference>
<dbReference type="Proteomes" id="UP000054097">
    <property type="component" value="Unassembled WGS sequence"/>
</dbReference>
<accession>A0A0C3B004</accession>
<dbReference type="FunFam" id="3.50.50.80:FF:000004">
    <property type="entry name" value="Ubiquitin-activating enzyme E1-like"/>
    <property type="match status" value="1"/>
</dbReference>
<evidence type="ECO:0000256" key="14">
    <source>
        <dbReference type="SAM" id="MobiDB-lite"/>
    </source>
</evidence>
<proteinExistence type="inferred from homology"/>
<feature type="binding site" evidence="12">
    <location>
        <position position="445"/>
    </location>
    <ligand>
        <name>Zn(2+)</name>
        <dbReference type="ChEBI" id="CHEBI:29105"/>
    </ligand>
</feature>
<feature type="region of interest" description="Disordered" evidence="14">
    <location>
        <begin position="296"/>
        <end position="318"/>
    </location>
</feature>
<dbReference type="InterPro" id="IPR030661">
    <property type="entry name" value="Uba2"/>
</dbReference>
<dbReference type="FunFam" id="1.10.10.520:FF:000011">
    <property type="entry name" value="Ubiquitin-activating enzyme E1-like"/>
    <property type="match status" value="1"/>
</dbReference>
<keyword evidence="6 9" id="KW-0862">Zinc</keyword>
<dbReference type="InterPro" id="IPR023318">
    <property type="entry name" value="Ub_act_enz_dom_a_sf"/>
</dbReference>
<feature type="binding site" evidence="11">
    <location>
        <begin position="120"/>
        <end position="125"/>
    </location>
    <ligand>
        <name>ATP</name>
        <dbReference type="ChEBI" id="CHEBI:30616"/>
    </ligand>
</feature>
<dbReference type="UniPathway" id="UPA00886"/>
<evidence type="ECO:0000259" key="16">
    <source>
        <dbReference type="Pfam" id="PF10585"/>
    </source>
</evidence>
<dbReference type="InterPro" id="IPR045886">
    <property type="entry name" value="ThiF/MoeB/HesA"/>
</dbReference>
<keyword evidence="5 9" id="KW-0833">Ubl conjugation pathway</keyword>
<feature type="compositionally biased region" description="Polar residues" evidence="14">
    <location>
        <begin position="298"/>
        <end position="313"/>
    </location>
</feature>
<evidence type="ECO:0000256" key="3">
    <source>
        <dbReference type="ARBA" id="ARBA00022723"/>
    </source>
</evidence>
<evidence type="ECO:0000256" key="4">
    <source>
        <dbReference type="ARBA" id="ARBA00022741"/>
    </source>
</evidence>
<protein>
    <recommendedName>
        <fullName evidence="8 9">Ubiquitin-activating enzyme E1-like</fullName>
    </recommendedName>
</protein>
<dbReference type="GO" id="GO:0005524">
    <property type="term" value="F:ATP binding"/>
    <property type="evidence" value="ECO:0007669"/>
    <property type="project" value="UniProtKB-UniRule"/>
</dbReference>
<evidence type="ECO:0000256" key="11">
    <source>
        <dbReference type="PIRSR" id="PIRSR039133-2"/>
    </source>
</evidence>
<dbReference type="OrthoDB" id="10255449at2759"/>
<keyword evidence="3 9" id="KW-0479">Metal-binding</keyword>
<feature type="binding site" evidence="11">
    <location>
        <begin position="27"/>
        <end position="32"/>
    </location>
    <ligand>
        <name>ATP</name>
        <dbReference type="ChEBI" id="CHEBI:30616"/>
    </ligand>
</feature>
<dbReference type="GO" id="GO:0016925">
    <property type="term" value="P:protein sumoylation"/>
    <property type="evidence" value="ECO:0007669"/>
    <property type="project" value="UniProtKB-UniRule"/>
</dbReference>
<dbReference type="InterPro" id="IPR019572">
    <property type="entry name" value="UBA_E1_SCCH"/>
</dbReference>
<keyword evidence="4 9" id="KW-0547">Nucleotide-binding</keyword>
<dbReference type="InterPro" id="IPR000594">
    <property type="entry name" value="ThiF_NAD_FAD-bd"/>
</dbReference>
<dbReference type="GO" id="GO:0005737">
    <property type="term" value="C:cytoplasm"/>
    <property type="evidence" value="ECO:0007669"/>
    <property type="project" value="TreeGrafter"/>
</dbReference>
<organism evidence="17 18">
    <name type="scientific">Serendipita vermifera MAFF 305830</name>
    <dbReference type="NCBI Taxonomy" id="933852"/>
    <lineage>
        <taxon>Eukaryota</taxon>
        <taxon>Fungi</taxon>
        <taxon>Dikarya</taxon>
        <taxon>Basidiomycota</taxon>
        <taxon>Agaricomycotina</taxon>
        <taxon>Agaricomycetes</taxon>
        <taxon>Sebacinales</taxon>
        <taxon>Serendipitaceae</taxon>
        <taxon>Serendipita</taxon>
    </lineage>
</organism>
<gene>
    <name evidence="17" type="ORF">M408DRAFT_331533</name>
</gene>
<feature type="domain" description="Ubiquitin-activating enzyme SCCH" evidence="16">
    <location>
        <begin position="325"/>
        <end position="384"/>
    </location>
</feature>
<dbReference type="STRING" id="933852.A0A0C3B004"/>
<dbReference type="GO" id="GO:0046872">
    <property type="term" value="F:metal ion binding"/>
    <property type="evidence" value="ECO:0007669"/>
    <property type="project" value="UniProtKB-KW"/>
</dbReference>
<evidence type="ECO:0000256" key="10">
    <source>
        <dbReference type="PIRSR" id="PIRSR039133-1"/>
    </source>
</evidence>
<dbReference type="InterPro" id="IPR033127">
    <property type="entry name" value="UBQ-activ_enz_E1_Cys_AS"/>
</dbReference>